<dbReference type="Proteomes" id="UP000004699">
    <property type="component" value="Unassembled WGS sequence"/>
</dbReference>
<dbReference type="EMBL" id="DS999411">
    <property type="protein sequence ID" value="EED34469.1"/>
    <property type="molecule type" value="Genomic_DNA"/>
</dbReference>
<evidence type="ECO:0000313" key="1">
    <source>
        <dbReference type="EMBL" id="EED34469.1"/>
    </source>
</evidence>
<dbReference type="Gene3D" id="3.40.50.300">
    <property type="entry name" value="P-loop containing nucleotide triphosphate hydrolases"/>
    <property type="match status" value="1"/>
</dbReference>
<dbReference type="STRING" id="565045.NOR51B_406"/>
<evidence type="ECO:0008006" key="3">
    <source>
        <dbReference type="Google" id="ProtNLM"/>
    </source>
</evidence>
<sequence>MQAPERWPRPDFDDARPQPRFLFIVTPPYSGSTALAELINTSSKTLFLHAGGEGQWLVPGMCEKPRWDPARTFDFESIKAVWLSRYQSLQSSAGSVDTVIEKSPPNMLRLDRFVEVFDDVAIMANNRQPHAHCSSVLFRNHAATELSSSRRLEIVRDAAHGWLKRSELIAHIVEKYQAPLLTYEQFCKDPARLLDRLPLPSHVTADIDTNASVSVKDYAPQAIVDQNQKQVARLSDEEIQAVDTVVASRPDLLTFFSYSLSP</sequence>
<gene>
    <name evidence="1" type="ORF">NOR51B_406</name>
</gene>
<dbReference type="SUPFAM" id="SSF52540">
    <property type="entry name" value="P-loop containing nucleoside triphosphate hydrolases"/>
    <property type="match status" value="1"/>
</dbReference>
<dbReference type="InterPro" id="IPR027417">
    <property type="entry name" value="P-loop_NTPase"/>
</dbReference>
<protein>
    <recommendedName>
        <fullName evidence="3">Sulfotransferase family protein</fullName>
    </recommendedName>
</protein>
<evidence type="ECO:0000313" key="2">
    <source>
        <dbReference type="Proteomes" id="UP000004699"/>
    </source>
</evidence>
<dbReference type="HOGENOM" id="CLU_1173832_0_0_6"/>
<reference evidence="2" key="1">
    <citation type="journal article" date="2013" name="BMC Microbiol.">
        <title>Taxonomy and evolution of bacteriochlorophyll a-containing members of the OM60/NOR5 clade of marine gammaproteobacteria: description of Luminiphilus syltensis gen. nov., sp. nov., reclassification of Haliea rubra as Pseudohaliea rubra gen. nov., comb. nov., and emendation of Chromatocurvus halotolerans.</title>
        <authorList>
            <person name="Spring S."/>
            <person name="Riedel T."/>
            <person name="Sproer C."/>
            <person name="Yan S."/>
            <person name="Harder J."/>
            <person name="Fuchs B.M."/>
        </authorList>
    </citation>
    <scope>NUCLEOTIDE SEQUENCE [LARGE SCALE GENOMIC DNA]</scope>
    <source>
        <strain evidence="2">NOR51-B</strain>
    </source>
</reference>
<accession>B8KQT5</accession>
<proteinExistence type="predicted"/>
<keyword evidence="2" id="KW-1185">Reference proteome</keyword>
<dbReference type="AlphaFoldDB" id="B8KQT5"/>
<name>B8KQT5_9GAMM</name>
<organism evidence="1 2">
    <name type="scientific">Luminiphilus syltensis NOR5-1B</name>
    <dbReference type="NCBI Taxonomy" id="565045"/>
    <lineage>
        <taxon>Bacteria</taxon>
        <taxon>Pseudomonadati</taxon>
        <taxon>Pseudomonadota</taxon>
        <taxon>Gammaproteobacteria</taxon>
        <taxon>Cellvibrionales</taxon>
        <taxon>Halieaceae</taxon>
        <taxon>Luminiphilus</taxon>
    </lineage>
</organism>